<dbReference type="Proteomes" id="UP000054725">
    <property type="component" value="Unassembled WGS sequence"/>
</dbReference>
<accession>A0A0W0X1W4</accession>
<keyword evidence="2" id="KW-1185">Reference proteome</keyword>
<organism evidence="1 2">
    <name type="scientific">Legionella nautarum</name>
    <dbReference type="NCBI Taxonomy" id="45070"/>
    <lineage>
        <taxon>Bacteria</taxon>
        <taxon>Pseudomonadati</taxon>
        <taxon>Pseudomonadota</taxon>
        <taxon>Gammaproteobacteria</taxon>
        <taxon>Legionellales</taxon>
        <taxon>Legionellaceae</taxon>
        <taxon>Legionella</taxon>
    </lineage>
</organism>
<protein>
    <submittedName>
        <fullName evidence="1">Uncharacterized protein</fullName>
    </submittedName>
</protein>
<gene>
    <name evidence="1" type="ORF">Lnau_0494</name>
</gene>
<dbReference type="PATRIC" id="fig|45070.6.peg.521"/>
<evidence type="ECO:0000313" key="2">
    <source>
        <dbReference type="Proteomes" id="UP000054725"/>
    </source>
</evidence>
<proteinExistence type="predicted"/>
<name>A0A0W0X1W4_9GAMM</name>
<sequence length="72" mass="8440">MRFMMTLMKQKHVGQNCNFSPISYFSKISMGATFGATKILLNLKLLNNNKLVNKLNSRRLHHNLLIYIIIFR</sequence>
<dbReference type="AlphaFoldDB" id="A0A0W0X1W4"/>
<evidence type="ECO:0000313" key="1">
    <source>
        <dbReference type="EMBL" id="KTD38579.1"/>
    </source>
</evidence>
<comment type="caution">
    <text evidence="1">The sequence shown here is derived from an EMBL/GenBank/DDBJ whole genome shotgun (WGS) entry which is preliminary data.</text>
</comment>
<reference evidence="1 2" key="1">
    <citation type="submission" date="2015-11" db="EMBL/GenBank/DDBJ databases">
        <title>Genomic analysis of 38 Legionella species identifies large and diverse effector repertoires.</title>
        <authorList>
            <person name="Burstein D."/>
            <person name="Amaro F."/>
            <person name="Zusman T."/>
            <person name="Lifshitz Z."/>
            <person name="Cohen O."/>
            <person name="Gilbert J.A."/>
            <person name="Pupko T."/>
            <person name="Shuman H.A."/>
            <person name="Segal G."/>
        </authorList>
    </citation>
    <scope>NUCLEOTIDE SEQUENCE [LARGE SCALE GENOMIC DNA]</scope>
    <source>
        <strain evidence="1 2">ATCC 49506</strain>
    </source>
</reference>
<dbReference type="EMBL" id="LNYO01000006">
    <property type="protein sequence ID" value="KTD38579.1"/>
    <property type="molecule type" value="Genomic_DNA"/>
</dbReference>
<dbReference type="STRING" id="45070.Lnau_0494"/>